<keyword evidence="3" id="KW-1185">Reference proteome</keyword>
<accession>A0AAE1GEP0</accession>
<evidence type="ECO:0000313" key="3">
    <source>
        <dbReference type="Proteomes" id="UP001286313"/>
    </source>
</evidence>
<proteinExistence type="predicted"/>
<reference evidence="2" key="1">
    <citation type="submission" date="2023-10" db="EMBL/GenBank/DDBJ databases">
        <title>Genome assemblies of two species of porcelain crab, Petrolisthes cinctipes and Petrolisthes manimaculis (Anomura: Porcellanidae).</title>
        <authorList>
            <person name="Angst P."/>
        </authorList>
    </citation>
    <scope>NUCLEOTIDE SEQUENCE</scope>
    <source>
        <strain evidence="2">PB745_01</strain>
        <tissue evidence="2">Gill</tissue>
    </source>
</reference>
<dbReference type="EMBL" id="JAWQEG010000411">
    <property type="protein sequence ID" value="KAK3890531.1"/>
    <property type="molecule type" value="Genomic_DNA"/>
</dbReference>
<name>A0AAE1GEP0_PETCI</name>
<sequence>MYNRKLRKTGGGDPPPPESEDTKIIMDFIKYEFKVPQSEFDCDSVKPAIIQQDKQESQDTPVCTIFVGKDDFIDADLLDATGLPNQLGPHSRAANNSAVVATFEEPTVRYNKKSYAPIGAGAFGSISGTGGISRARLSQYKQRSRKYT</sequence>
<evidence type="ECO:0000256" key="1">
    <source>
        <dbReference type="SAM" id="MobiDB-lite"/>
    </source>
</evidence>
<feature type="region of interest" description="Disordered" evidence="1">
    <location>
        <begin position="1"/>
        <end position="21"/>
    </location>
</feature>
<dbReference type="Proteomes" id="UP001286313">
    <property type="component" value="Unassembled WGS sequence"/>
</dbReference>
<comment type="caution">
    <text evidence="2">The sequence shown here is derived from an EMBL/GenBank/DDBJ whole genome shotgun (WGS) entry which is preliminary data.</text>
</comment>
<gene>
    <name evidence="2" type="ORF">Pcinc_005505</name>
</gene>
<organism evidence="2 3">
    <name type="scientific">Petrolisthes cinctipes</name>
    <name type="common">Flat porcelain crab</name>
    <dbReference type="NCBI Taxonomy" id="88211"/>
    <lineage>
        <taxon>Eukaryota</taxon>
        <taxon>Metazoa</taxon>
        <taxon>Ecdysozoa</taxon>
        <taxon>Arthropoda</taxon>
        <taxon>Crustacea</taxon>
        <taxon>Multicrustacea</taxon>
        <taxon>Malacostraca</taxon>
        <taxon>Eumalacostraca</taxon>
        <taxon>Eucarida</taxon>
        <taxon>Decapoda</taxon>
        <taxon>Pleocyemata</taxon>
        <taxon>Anomura</taxon>
        <taxon>Galatheoidea</taxon>
        <taxon>Porcellanidae</taxon>
        <taxon>Petrolisthes</taxon>
    </lineage>
</organism>
<protein>
    <submittedName>
        <fullName evidence="2">Uncharacterized protein</fullName>
    </submittedName>
</protein>
<evidence type="ECO:0000313" key="2">
    <source>
        <dbReference type="EMBL" id="KAK3890531.1"/>
    </source>
</evidence>
<dbReference type="AlphaFoldDB" id="A0AAE1GEP0"/>